<name>A0ABP8WHV2_9ACTN</name>
<proteinExistence type="predicted"/>
<gene>
    <name evidence="2" type="ORF">GCM10023226_29290</name>
</gene>
<sequence>MAAAVVLAVLVVVGAIVLPQVLGEDGPRAGGRSGSGEEASEGSTDSSGGSGGTDGAPTLDDVETYPDLPTTHVEGEVDYEQSPSVGGEHNAIWLDCGVYDEPVPEQHVTHDLEHGTVWLTYDPEQVDDDGVAALTDLLPQNGILSPYPGLGAPVVATVWGTQLDLEGPEDARLPLFIENFGAGETAPEPFASCAGGADLDELAALTGGDSRPA</sequence>
<keyword evidence="3" id="KW-1185">Reference proteome</keyword>
<evidence type="ECO:0000313" key="3">
    <source>
        <dbReference type="Proteomes" id="UP001500621"/>
    </source>
</evidence>
<dbReference type="Pfam" id="PF11303">
    <property type="entry name" value="DUF3105"/>
    <property type="match status" value="1"/>
</dbReference>
<feature type="region of interest" description="Disordered" evidence="1">
    <location>
        <begin position="22"/>
        <end position="69"/>
    </location>
</feature>
<evidence type="ECO:0000313" key="2">
    <source>
        <dbReference type="EMBL" id="GAA4689567.1"/>
    </source>
</evidence>
<evidence type="ECO:0008006" key="4">
    <source>
        <dbReference type="Google" id="ProtNLM"/>
    </source>
</evidence>
<dbReference type="InterPro" id="IPR021454">
    <property type="entry name" value="DUF3105"/>
</dbReference>
<dbReference type="Proteomes" id="UP001500621">
    <property type="component" value="Unassembled WGS sequence"/>
</dbReference>
<reference evidence="3" key="1">
    <citation type="journal article" date="2019" name="Int. J. Syst. Evol. Microbiol.">
        <title>The Global Catalogue of Microorganisms (GCM) 10K type strain sequencing project: providing services to taxonomists for standard genome sequencing and annotation.</title>
        <authorList>
            <consortium name="The Broad Institute Genomics Platform"/>
            <consortium name="The Broad Institute Genome Sequencing Center for Infectious Disease"/>
            <person name="Wu L."/>
            <person name="Ma J."/>
        </authorList>
    </citation>
    <scope>NUCLEOTIDE SEQUENCE [LARGE SCALE GENOMIC DNA]</scope>
    <source>
        <strain evidence="3">JCM 18127</strain>
    </source>
</reference>
<protein>
    <recommendedName>
        <fullName evidence="4">DUF3105 domain-containing protein</fullName>
    </recommendedName>
</protein>
<dbReference type="RefSeq" id="WP_345267146.1">
    <property type="nucleotide sequence ID" value="NZ_BAABIM010000003.1"/>
</dbReference>
<dbReference type="EMBL" id="BAABIM010000003">
    <property type="protein sequence ID" value="GAA4689567.1"/>
    <property type="molecule type" value="Genomic_DNA"/>
</dbReference>
<organism evidence="2 3">
    <name type="scientific">Nocardioides nanhaiensis</name>
    <dbReference type="NCBI Taxonomy" id="1476871"/>
    <lineage>
        <taxon>Bacteria</taxon>
        <taxon>Bacillati</taxon>
        <taxon>Actinomycetota</taxon>
        <taxon>Actinomycetes</taxon>
        <taxon>Propionibacteriales</taxon>
        <taxon>Nocardioidaceae</taxon>
        <taxon>Nocardioides</taxon>
    </lineage>
</organism>
<comment type="caution">
    <text evidence="2">The sequence shown here is derived from an EMBL/GenBank/DDBJ whole genome shotgun (WGS) entry which is preliminary data.</text>
</comment>
<accession>A0ABP8WHV2</accession>
<evidence type="ECO:0000256" key="1">
    <source>
        <dbReference type="SAM" id="MobiDB-lite"/>
    </source>
</evidence>